<evidence type="ECO:0000256" key="6">
    <source>
        <dbReference type="ARBA" id="ARBA00023128"/>
    </source>
</evidence>
<evidence type="ECO:0000256" key="1">
    <source>
        <dbReference type="ARBA" id="ARBA00004225"/>
    </source>
</evidence>
<dbReference type="SUPFAM" id="SSF103506">
    <property type="entry name" value="Mitochondrial carrier"/>
    <property type="match status" value="1"/>
</dbReference>
<dbReference type="InterPro" id="IPR023395">
    <property type="entry name" value="MCP_dom_sf"/>
</dbReference>
<comment type="caution">
    <text evidence="12">The sequence shown here is derived from an EMBL/GenBank/DDBJ whole genome shotgun (WGS) entry which is preliminary data.</text>
</comment>
<evidence type="ECO:0000313" key="13">
    <source>
        <dbReference type="Proteomes" id="UP000716291"/>
    </source>
</evidence>
<dbReference type="Proteomes" id="UP000716291">
    <property type="component" value="Unassembled WGS sequence"/>
</dbReference>
<protein>
    <submittedName>
        <fullName evidence="12">Uncharacterized protein</fullName>
    </submittedName>
</protein>
<comment type="similarity">
    <text evidence="2 9">Belongs to the mitochondrial carrier (TC 2.A.29) family.</text>
</comment>
<evidence type="ECO:0000256" key="11">
    <source>
        <dbReference type="SAM" id="Phobius"/>
    </source>
</evidence>
<proteinExistence type="inferred from homology"/>
<feature type="compositionally biased region" description="Acidic residues" evidence="10">
    <location>
        <begin position="204"/>
        <end position="214"/>
    </location>
</feature>
<feature type="transmembrane region" description="Helical" evidence="11">
    <location>
        <begin position="48"/>
        <end position="72"/>
    </location>
</feature>
<evidence type="ECO:0000256" key="9">
    <source>
        <dbReference type="RuleBase" id="RU000488"/>
    </source>
</evidence>
<keyword evidence="13" id="KW-1185">Reference proteome</keyword>
<dbReference type="Pfam" id="PF00153">
    <property type="entry name" value="Mito_carr"/>
    <property type="match status" value="3"/>
</dbReference>
<feature type="repeat" description="Solcar" evidence="8">
    <location>
        <begin position="327"/>
        <end position="411"/>
    </location>
</feature>
<keyword evidence="5 11" id="KW-1133">Transmembrane helix</keyword>
<gene>
    <name evidence="12" type="ORF">G6F64_001413</name>
</gene>
<organism evidence="12 13">
    <name type="scientific">Rhizopus oryzae</name>
    <name type="common">Mucormycosis agent</name>
    <name type="synonym">Rhizopus arrhizus var. delemar</name>
    <dbReference type="NCBI Taxonomy" id="64495"/>
    <lineage>
        <taxon>Eukaryota</taxon>
        <taxon>Fungi</taxon>
        <taxon>Fungi incertae sedis</taxon>
        <taxon>Mucoromycota</taxon>
        <taxon>Mucoromycotina</taxon>
        <taxon>Mucoromycetes</taxon>
        <taxon>Mucorales</taxon>
        <taxon>Mucorineae</taxon>
        <taxon>Rhizopodaceae</taxon>
        <taxon>Rhizopus</taxon>
    </lineage>
</organism>
<feature type="transmembrane region" description="Helical" evidence="11">
    <location>
        <begin position="16"/>
        <end position="36"/>
    </location>
</feature>
<feature type="transmembrane region" description="Helical" evidence="11">
    <location>
        <begin position="78"/>
        <end position="100"/>
    </location>
</feature>
<dbReference type="AlphaFoldDB" id="A0A9P6XIA1"/>
<keyword evidence="6" id="KW-0496">Mitochondrion</keyword>
<dbReference type="Gene3D" id="1.50.40.10">
    <property type="entry name" value="Mitochondrial carrier domain"/>
    <property type="match status" value="1"/>
</dbReference>
<keyword evidence="7 8" id="KW-0472">Membrane</keyword>
<feature type="transmembrane region" description="Helical" evidence="11">
    <location>
        <begin position="160"/>
        <end position="185"/>
    </location>
</feature>
<dbReference type="PANTHER" id="PTHR45758:SF4">
    <property type="entry name" value="MITOFERRIN-1"/>
    <property type="match status" value="1"/>
</dbReference>
<reference evidence="12" key="1">
    <citation type="journal article" date="2020" name="Microb. Genom.">
        <title>Genetic diversity of clinical and environmental Mucorales isolates obtained from an investigation of mucormycosis cases among solid organ transplant recipients.</title>
        <authorList>
            <person name="Nguyen M.H."/>
            <person name="Kaul D."/>
            <person name="Muto C."/>
            <person name="Cheng S.J."/>
            <person name="Richter R.A."/>
            <person name="Bruno V.M."/>
            <person name="Liu G."/>
            <person name="Beyhan S."/>
            <person name="Sundermann A.J."/>
            <person name="Mounaud S."/>
            <person name="Pasculle A.W."/>
            <person name="Nierman W.C."/>
            <person name="Driscoll E."/>
            <person name="Cumbie R."/>
            <person name="Clancy C.J."/>
            <person name="Dupont C.L."/>
        </authorList>
    </citation>
    <scope>NUCLEOTIDE SEQUENCE</scope>
    <source>
        <strain evidence="12">GL11</strain>
    </source>
</reference>
<evidence type="ECO:0000313" key="12">
    <source>
        <dbReference type="EMBL" id="KAG1314503.1"/>
    </source>
</evidence>
<evidence type="ECO:0000256" key="2">
    <source>
        <dbReference type="ARBA" id="ARBA00006375"/>
    </source>
</evidence>
<evidence type="ECO:0000256" key="4">
    <source>
        <dbReference type="ARBA" id="ARBA00022692"/>
    </source>
</evidence>
<dbReference type="GO" id="GO:0031966">
    <property type="term" value="C:mitochondrial membrane"/>
    <property type="evidence" value="ECO:0007669"/>
    <property type="project" value="UniProtKB-SubCell"/>
</dbReference>
<keyword evidence="3 9" id="KW-0813">Transport</keyword>
<evidence type="ECO:0000256" key="5">
    <source>
        <dbReference type="ARBA" id="ARBA00022989"/>
    </source>
</evidence>
<sequence>MNAPSDDSKDTLANEALFSIMFVSVGFSCFIWQSFTTGWMAYKSRKPIVILVFFQAILGVFATFITLLIAFVNLDCTFRLYFSVICVNVADISLQFILLWKAYLGNNRSKTILFVGSLPILAIAVFILINLTVGKSNTKYRLGVCLTEYLALFLSSTGTIVFLVLGGNTPIIYTVDWYLASYLIIRQLRHNKRERTLDERKVNEEEEDEDEEEIMSTPECTKSTDQEGNHCYHEDYDYESLGSNTTMLQNAFAGALAGIAEHCAMYPTRMQVIINTEHSVQKSSALKMNLWKGVNSVVLGAGPAHALHFATYEFCKEYFGANSTNEHHPIGSAAAGACATVAHDTLMTPFDVVKQRMQLKDSTYKSIRECARSVYTKEGIKAFYISLPITLVMSVPFQSIQFATYEYFRKNLKSEGYDPKTHIIAGALAGAIASSVTTPLDVVKTLLQTRGTSHDPRIRNVAGFREAAGIIMERYGIKGFFRGFKPRVLTHMPSTAISWSVYEYFKWIIHLQNKEDL</sequence>
<name>A0A9P6XIA1_RHIOR</name>
<evidence type="ECO:0000256" key="8">
    <source>
        <dbReference type="PROSITE-ProRule" id="PRU00282"/>
    </source>
</evidence>
<dbReference type="GO" id="GO:0015093">
    <property type="term" value="F:ferrous iron transmembrane transporter activity"/>
    <property type="evidence" value="ECO:0007669"/>
    <property type="project" value="TreeGrafter"/>
</dbReference>
<dbReference type="InterPro" id="IPR018108">
    <property type="entry name" value="MCP_transmembrane"/>
</dbReference>
<dbReference type="OrthoDB" id="43906at2759"/>
<evidence type="ECO:0000256" key="7">
    <source>
        <dbReference type="ARBA" id="ARBA00023136"/>
    </source>
</evidence>
<feature type="transmembrane region" description="Helical" evidence="11">
    <location>
        <begin position="112"/>
        <end position="133"/>
    </location>
</feature>
<dbReference type="GO" id="GO:0048250">
    <property type="term" value="P:iron import into the mitochondrion"/>
    <property type="evidence" value="ECO:0007669"/>
    <property type="project" value="TreeGrafter"/>
</dbReference>
<keyword evidence="4 8" id="KW-0812">Transmembrane</keyword>
<accession>A0A9P6XIA1</accession>
<evidence type="ECO:0000256" key="3">
    <source>
        <dbReference type="ARBA" id="ARBA00022448"/>
    </source>
</evidence>
<dbReference type="PROSITE" id="PS50920">
    <property type="entry name" value="SOLCAR"/>
    <property type="match status" value="2"/>
</dbReference>
<comment type="subcellular location">
    <subcellularLocation>
        <location evidence="1">Mitochondrion membrane</location>
        <topology evidence="1">Multi-pass membrane protein</topology>
    </subcellularLocation>
</comment>
<feature type="region of interest" description="Disordered" evidence="10">
    <location>
        <begin position="198"/>
        <end position="226"/>
    </location>
</feature>
<dbReference type="EMBL" id="JAANQT010000106">
    <property type="protein sequence ID" value="KAG1314503.1"/>
    <property type="molecule type" value="Genomic_DNA"/>
</dbReference>
<dbReference type="PANTHER" id="PTHR45758">
    <property type="entry name" value="MITOFERRIN-1-RELATED"/>
    <property type="match status" value="1"/>
</dbReference>
<evidence type="ECO:0000256" key="10">
    <source>
        <dbReference type="SAM" id="MobiDB-lite"/>
    </source>
</evidence>
<feature type="transmembrane region" description="Helical" evidence="11">
    <location>
        <begin position="382"/>
        <end position="403"/>
    </location>
</feature>
<feature type="repeat" description="Solcar" evidence="8">
    <location>
        <begin position="417"/>
        <end position="508"/>
    </location>
</feature>